<evidence type="ECO:0000313" key="1">
    <source>
        <dbReference type="EMBL" id="AFZ23455.1"/>
    </source>
</evidence>
<reference evidence="1 2" key="1">
    <citation type="submission" date="2012-06" db="EMBL/GenBank/DDBJ databases">
        <title>Finished chromosome of genome of Cylindrospermum stagnale PCC 7417.</title>
        <authorList>
            <consortium name="US DOE Joint Genome Institute"/>
            <person name="Gugger M."/>
            <person name="Coursin T."/>
            <person name="Rippka R."/>
            <person name="Tandeau De Marsac N."/>
            <person name="Huntemann M."/>
            <person name="Wei C.-L."/>
            <person name="Han J."/>
            <person name="Detter J.C."/>
            <person name="Han C."/>
            <person name="Tapia R."/>
            <person name="Chen A."/>
            <person name="Kyrpides N."/>
            <person name="Mavromatis K."/>
            <person name="Markowitz V."/>
            <person name="Szeto E."/>
            <person name="Ivanova N."/>
            <person name="Pagani I."/>
            <person name="Pati A."/>
            <person name="Goodwin L."/>
            <person name="Nordberg H.P."/>
            <person name="Cantor M.N."/>
            <person name="Hua S.X."/>
            <person name="Woyke T."/>
            <person name="Kerfeld C.A."/>
        </authorList>
    </citation>
    <scope>NUCLEOTIDE SEQUENCE [LARGE SCALE GENOMIC DNA]</scope>
    <source>
        <strain evidence="1 2">PCC 7417</strain>
    </source>
</reference>
<evidence type="ECO:0000313" key="2">
    <source>
        <dbReference type="Proteomes" id="UP000010475"/>
    </source>
</evidence>
<dbReference type="KEGG" id="csg:Cylst_1152"/>
<keyword evidence="2" id="KW-1185">Reference proteome</keyword>
<dbReference type="EMBL" id="CP003642">
    <property type="protein sequence ID" value="AFZ23455.1"/>
    <property type="molecule type" value="Genomic_DNA"/>
</dbReference>
<protein>
    <submittedName>
        <fullName evidence="1">Uncharacterized protein</fullName>
    </submittedName>
</protein>
<proteinExistence type="predicted"/>
<organism evidence="1 2">
    <name type="scientific">Cylindrospermum stagnale PCC 7417</name>
    <dbReference type="NCBI Taxonomy" id="56107"/>
    <lineage>
        <taxon>Bacteria</taxon>
        <taxon>Bacillati</taxon>
        <taxon>Cyanobacteriota</taxon>
        <taxon>Cyanophyceae</taxon>
        <taxon>Nostocales</taxon>
        <taxon>Nostocaceae</taxon>
        <taxon>Cylindrospermum</taxon>
    </lineage>
</organism>
<sequence>MQILLKNLSFDLPISCNDPVLSKNTSRSGVEDNYYFQILTIEGKPGERVKKLVYGTRKNLVKYLEIADNELPTEGTKVNPEFVTKNDHQFCGVRFLLQGRQLSQIMSYTWLDDQKLQEYEPKDGTDPLKKVTKTQIELVREIFNSYNIIPDVYCLEDELTSSPTENIELCPLRNTELREKLFKAEEKNSKAEPYLIKPQYVSYNTISLSLLLSGQVYYQDEHEPDKWKQLWPSILSTYEMVWEYALDISWDTFYSSRVDIAQAGYPPTPPYTKVTLGYPPKPTEFSLTQENIQIWAEEVEELPEISEEENPNRRKFPFYPARNTEEWRSKNLQYVSPPFPYIPLSTT</sequence>
<name>K9WSU2_9NOST</name>
<dbReference type="Proteomes" id="UP000010475">
    <property type="component" value="Chromosome"/>
</dbReference>
<accession>K9WSU2</accession>
<gene>
    <name evidence="1" type="ORF">Cylst_1152</name>
</gene>
<dbReference type="AlphaFoldDB" id="K9WSU2"/>
<dbReference type="STRING" id="56107.Cylst_1152"/>
<dbReference type="HOGENOM" id="CLU_798580_0_0_3"/>
<dbReference type="eggNOG" id="ENOG5031YD3">
    <property type="taxonomic scope" value="Bacteria"/>
</dbReference>